<protein>
    <submittedName>
        <fullName evidence="1">Uncharacterized protein</fullName>
    </submittedName>
</protein>
<proteinExistence type="predicted"/>
<dbReference type="PATRIC" id="fig|1125712.3.peg.1783"/>
<dbReference type="Proteomes" id="UP000016638">
    <property type="component" value="Unassembled WGS sequence"/>
</dbReference>
<keyword evidence="2" id="KW-1185">Reference proteome</keyword>
<evidence type="ECO:0000313" key="2">
    <source>
        <dbReference type="Proteomes" id="UP000016638"/>
    </source>
</evidence>
<comment type="caution">
    <text evidence="1">The sequence shown here is derived from an EMBL/GenBank/DDBJ whole genome shotgun (WGS) entry which is preliminary data.</text>
</comment>
<sequence length="303" mass="34444">MRREHGRVLLALVLCAVVVLGAIFVRLLITEGGEDSMETTMRIGSTDGQTNEFEGFALLGRGVGDYDYDFKLAKERGICSRDDGPDLGYLELQGKYDRALSLYLEQALDMQSLDAEFEVRGIPGYDVRSGDPARTLCEWFRSRSHLSSPYLYLRSNLRIERLSEEDIEALRTESLDTDEGRQALAVLAARTYQELTSYEGEHVWQSSSGVALTWYYDVGSGNVKDDLADPAPARCLVLWLTFQDGRLSDESLSVEERNEIYERDDTEWHFYIQNEVIPAYEKKFSDILGYPVKIFLHDNPTTT</sequence>
<reference evidence="1 2" key="1">
    <citation type="submission" date="2013-08" db="EMBL/GenBank/DDBJ databases">
        <authorList>
            <person name="Durkin A.S."/>
            <person name="Haft D.R."/>
            <person name="McCorrison J."/>
            <person name="Torralba M."/>
            <person name="Gillis M."/>
            <person name="Haft D.H."/>
            <person name="Methe B."/>
            <person name="Sutton G."/>
            <person name="Nelson K.E."/>
        </authorList>
    </citation>
    <scope>NUCLEOTIDE SEQUENCE [LARGE SCALE GENOMIC DNA]</scope>
    <source>
        <strain evidence="1 2">F0195</strain>
    </source>
</reference>
<dbReference type="STRING" id="1125712.HMPREF1316_0941"/>
<gene>
    <name evidence="1" type="ORF">HMPREF1316_0941</name>
</gene>
<dbReference type="AlphaFoldDB" id="U2T1N1"/>
<dbReference type="OrthoDB" id="5242412at2"/>
<evidence type="ECO:0000313" key="1">
    <source>
        <dbReference type="EMBL" id="ERL06974.1"/>
    </source>
</evidence>
<dbReference type="RefSeq" id="WP_021726713.1">
    <property type="nucleotide sequence ID" value="NZ_AWEZ01000061.1"/>
</dbReference>
<organism evidence="1 2">
    <name type="scientific">Olsenella profusa F0195</name>
    <dbReference type="NCBI Taxonomy" id="1125712"/>
    <lineage>
        <taxon>Bacteria</taxon>
        <taxon>Bacillati</taxon>
        <taxon>Actinomycetota</taxon>
        <taxon>Coriobacteriia</taxon>
        <taxon>Coriobacteriales</taxon>
        <taxon>Atopobiaceae</taxon>
        <taxon>Olsenella</taxon>
    </lineage>
</organism>
<name>U2T1N1_9ACTN</name>
<dbReference type="EMBL" id="AWEZ01000061">
    <property type="protein sequence ID" value="ERL06974.1"/>
    <property type="molecule type" value="Genomic_DNA"/>
</dbReference>
<dbReference type="eggNOG" id="ENOG5032XAB">
    <property type="taxonomic scope" value="Bacteria"/>
</dbReference>
<accession>U2T1N1</accession>